<dbReference type="EMBL" id="BTSX01000003">
    <property type="protein sequence ID" value="GMS88417.1"/>
    <property type="molecule type" value="Genomic_DNA"/>
</dbReference>
<comment type="caution">
    <text evidence="1">The sequence shown here is derived from an EMBL/GenBank/DDBJ whole genome shotgun (WGS) entry which is preliminary data.</text>
</comment>
<proteinExistence type="predicted"/>
<reference evidence="1" key="1">
    <citation type="submission" date="2023-10" db="EMBL/GenBank/DDBJ databases">
        <title>Genome assembly of Pristionchus species.</title>
        <authorList>
            <person name="Yoshida K."/>
            <person name="Sommer R.J."/>
        </authorList>
    </citation>
    <scope>NUCLEOTIDE SEQUENCE</scope>
    <source>
        <strain evidence="1">RS0144</strain>
    </source>
</reference>
<organism evidence="1 2">
    <name type="scientific">Pristionchus entomophagus</name>
    <dbReference type="NCBI Taxonomy" id="358040"/>
    <lineage>
        <taxon>Eukaryota</taxon>
        <taxon>Metazoa</taxon>
        <taxon>Ecdysozoa</taxon>
        <taxon>Nematoda</taxon>
        <taxon>Chromadorea</taxon>
        <taxon>Rhabditida</taxon>
        <taxon>Rhabditina</taxon>
        <taxon>Diplogasteromorpha</taxon>
        <taxon>Diplogasteroidea</taxon>
        <taxon>Neodiplogasteridae</taxon>
        <taxon>Pristionchus</taxon>
    </lineage>
</organism>
<gene>
    <name evidence="1" type="ORF">PENTCL1PPCAC_10592</name>
</gene>
<dbReference type="AlphaFoldDB" id="A0AAV5T0B9"/>
<evidence type="ECO:0000313" key="2">
    <source>
        <dbReference type="Proteomes" id="UP001432027"/>
    </source>
</evidence>
<sequence>SVCPMRGSSRIGQCFLSPSQKSSLSLQVYFEREWHLLALFVWHRGSHSKHQSKPQRKCKSSQFTIHKLAKKTTTPRVGPINRLSYLNSSVFEEEQR</sequence>
<evidence type="ECO:0000313" key="1">
    <source>
        <dbReference type="EMBL" id="GMS88417.1"/>
    </source>
</evidence>
<accession>A0AAV5T0B9</accession>
<dbReference type="Proteomes" id="UP001432027">
    <property type="component" value="Unassembled WGS sequence"/>
</dbReference>
<feature type="non-terminal residue" evidence="1">
    <location>
        <position position="1"/>
    </location>
</feature>
<keyword evidence="2" id="KW-1185">Reference proteome</keyword>
<name>A0AAV5T0B9_9BILA</name>
<protein>
    <submittedName>
        <fullName evidence="1">Uncharacterized protein</fullName>
    </submittedName>
</protein>